<dbReference type="EC" id="3.2.1.52" evidence="3"/>
<dbReference type="PANTHER" id="PTHR30480:SF13">
    <property type="entry name" value="BETA-HEXOSAMINIDASE"/>
    <property type="match status" value="1"/>
</dbReference>
<evidence type="ECO:0000256" key="5">
    <source>
        <dbReference type="ARBA" id="ARBA00023295"/>
    </source>
</evidence>
<evidence type="ECO:0000256" key="4">
    <source>
        <dbReference type="ARBA" id="ARBA00022801"/>
    </source>
</evidence>
<dbReference type="Proteomes" id="UP000075683">
    <property type="component" value="Unassembled WGS sequence"/>
</dbReference>
<dbReference type="SUPFAM" id="SSF52279">
    <property type="entry name" value="Beta-D-glucan exohydrolase, C-terminal domain"/>
    <property type="match status" value="1"/>
</dbReference>
<evidence type="ECO:0000256" key="8">
    <source>
        <dbReference type="SAM" id="MobiDB-lite"/>
    </source>
</evidence>
<feature type="domain" description="Glycoside hydrolase family 3 N-terminal" evidence="9">
    <location>
        <begin position="55"/>
        <end position="396"/>
    </location>
</feature>
<evidence type="ECO:0000256" key="7">
    <source>
        <dbReference type="SAM" id="Coils"/>
    </source>
</evidence>
<dbReference type="FunFam" id="3.20.20.300:FF:000014">
    <property type="entry name" value="Beta-hexosaminidase, lipoprotein"/>
    <property type="match status" value="1"/>
</dbReference>
<dbReference type="InterPro" id="IPR001764">
    <property type="entry name" value="Glyco_hydro_3_N"/>
</dbReference>
<reference evidence="11 12" key="1">
    <citation type="submission" date="2016-01" db="EMBL/GenBank/DDBJ databases">
        <title>Draft Genome Sequences of Seven Thermophilic Sporeformers Isolated from Foods.</title>
        <authorList>
            <person name="Berendsen E.M."/>
            <person name="Wells-Bennik M.H."/>
            <person name="Krawcyk A.O."/>
            <person name="De Jong A."/>
            <person name="Holsappel S."/>
            <person name="Eijlander R.T."/>
            <person name="Kuipers O.P."/>
        </authorList>
    </citation>
    <scope>NUCLEOTIDE SEQUENCE [LARGE SCALE GENOMIC DNA]</scope>
    <source>
        <strain evidence="11 12">B4135</strain>
    </source>
</reference>
<evidence type="ECO:0000256" key="2">
    <source>
        <dbReference type="ARBA" id="ARBA00005336"/>
    </source>
</evidence>
<dbReference type="InterPro" id="IPR019800">
    <property type="entry name" value="Glyco_hydro_3_AS"/>
</dbReference>
<dbReference type="PANTHER" id="PTHR30480">
    <property type="entry name" value="BETA-HEXOSAMINIDASE-RELATED"/>
    <property type="match status" value="1"/>
</dbReference>
<feature type="coiled-coil region" evidence="7">
    <location>
        <begin position="758"/>
        <end position="798"/>
    </location>
</feature>
<name>A0A150MEJ8_9BACI</name>
<dbReference type="Pfam" id="PF01915">
    <property type="entry name" value="Glyco_hydro_3_C"/>
    <property type="match status" value="1"/>
</dbReference>
<gene>
    <name evidence="11" type="ORF">B4135_1185</name>
</gene>
<organism evidence="11 12">
    <name type="scientific">Caldibacillus debilis</name>
    <dbReference type="NCBI Taxonomy" id="301148"/>
    <lineage>
        <taxon>Bacteria</taxon>
        <taxon>Bacillati</taxon>
        <taxon>Bacillota</taxon>
        <taxon>Bacilli</taxon>
        <taxon>Bacillales</taxon>
        <taxon>Bacillaceae</taxon>
        <taxon>Caldibacillus</taxon>
    </lineage>
</organism>
<feature type="region of interest" description="Disordered" evidence="8">
    <location>
        <begin position="798"/>
        <end position="833"/>
    </location>
</feature>
<dbReference type="STRING" id="301148.B4135_1185"/>
<evidence type="ECO:0000313" key="12">
    <source>
        <dbReference type="Proteomes" id="UP000075683"/>
    </source>
</evidence>
<dbReference type="InterPro" id="IPR036962">
    <property type="entry name" value="Glyco_hydro_3_N_sf"/>
</dbReference>
<dbReference type="GO" id="GO:0005975">
    <property type="term" value="P:carbohydrate metabolic process"/>
    <property type="evidence" value="ECO:0007669"/>
    <property type="project" value="InterPro"/>
</dbReference>
<accession>A0A150MEJ8</accession>
<evidence type="ECO:0000256" key="3">
    <source>
        <dbReference type="ARBA" id="ARBA00012663"/>
    </source>
</evidence>
<dbReference type="Gene3D" id="3.40.50.1700">
    <property type="entry name" value="Glycoside hydrolase family 3 C-terminal domain"/>
    <property type="match status" value="1"/>
</dbReference>
<protein>
    <recommendedName>
        <fullName evidence="3">beta-N-acetylhexosaminidase</fullName>
        <ecNumber evidence="3">3.2.1.52</ecNumber>
    </recommendedName>
</protein>
<dbReference type="PRINTS" id="PR00133">
    <property type="entry name" value="GLHYDRLASE3"/>
</dbReference>
<dbReference type="EMBL" id="LQYT01000009">
    <property type="protein sequence ID" value="KYD22702.1"/>
    <property type="molecule type" value="Genomic_DNA"/>
</dbReference>
<dbReference type="Gene3D" id="3.20.20.300">
    <property type="entry name" value="Glycoside hydrolase, family 3, N-terminal domain"/>
    <property type="match status" value="1"/>
</dbReference>
<evidence type="ECO:0000256" key="1">
    <source>
        <dbReference type="ARBA" id="ARBA00001231"/>
    </source>
</evidence>
<dbReference type="InterPro" id="IPR050226">
    <property type="entry name" value="NagZ_Beta-hexosaminidase"/>
</dbReference>
<comment type="similarity">
    <text evidence="2 6">Belongs to the glycosyl hydrolase 3 family.</text>
</comment>
<comment type="catalytic activity">
    <reaction evidence="1">
        <text>Hydrolysis of terminal non-reducing N-acetyl-D-hexosamine residues in N-acetyl-beta-D-hexosaminides.</text>
        <dbReference type="EC" id="3.2.1.52"/>
    </reaction>
</comment>
<feature type="domain" description="Glycoside hydrolase family 3 C-terminal" evidence="10">
    <location>
        <begin position="433"/>
        <end position="590"/>
    </location>
</feature>
<dbReference type="InterPro" id="IPR036881">
    <property type="entry name" value="Glyco_hydro_3_C_sf"/>
</dbReference>
<dbReference type="PROSITE" id="PS00775">
    <property type="entry name" value="GLYCOSYL_HYDROL_F3"/>
    <property type="match status" value="1"/>
</dbReference>
<proteinExistence type="inferred from homology"/>
<dbReference type="SUPFAM" id="SSF51445">
    <property type="entry name" value="(Trans)glycosidases"/>
    <property type="match status" value="1"/>
</dbReference>
<dbReference type="Gene3D" id="1.20.1270.90">
    <property type="entry name" value="AF1782-like"/>
    <property type="match status" value="3"/>
</dbReference>
<evidence type="ECO:0000259" key="10">
    <source>
        <dbReference type="Pfam" id="PF01915"/>
    </source>
</evidence>
<feature type="coiled-coil region" evidence="7">
    <location>
        <begin position="693"/>
        <end position="733"/>
    </location>
</feature>
<evidence type="ECO:0000259" key="9">
    <source>
        <dbReference type="Pfam" id="PF00933"/>
    </source>
</evidence>
<dbReference type="InterPro" id="IPR002772">
    <property type="entry name" value="Glyco_hydro_3_C"/>
</dbReference>
<evidence type="ECO:0000313" key="11">
    <source>
        <dbReference type="EMBL" id="KYD22702.1"/>
    </source>
</evidence>
<dbReference type="Pfam" id="PF00933">
    <property type="entry name" value="Glyco_hydro_3"/>
    <property type="match status" value="1"/>
</dbReference>
<keyword evidence="4 6" id="KW-0378">Hydrolase</keyword>
<dbReference type="AlphaFoldDB" id="A0A150MEJ8"/>
<dbReference type="GO" id="GO:0004563">
    <property type="term" value="F:beta-N-acetylhexosaminidase activity"/>
    <property type="evidence" value="ECO:0007669"/>
    <property type="project" value="UniProtKB-EC"/>
</dbReference>
<evidence type="ECO:0000256" key="6">
    <source>
        <dbReference type="RuleBase" id="RU361161"/>
    </source>
</evidence>
<sequence length="875" mass="93711">MPKFNEKGAVLLLKKTAALILFLLVLALLIPLAGYDAKSSGGKDQDILALMDQMTLEEKVGQLFIVHVYGKSAEDPNYEQTNLEMKRGGKNFKEIIEKYHVGGIIYFNWTDNIGTPADLEQVNALSNDLQKIAMGQKHGIPLFIATDQEGGIVQRLKEPGTVFPGNMALGAARSSDLAYQSAAVLGKELMSLGINMNFAPVLDVNVNYLNPVIGVRSFGEDPDLVAKLGVSQVRGYQDQGILTTAKHFPGHGDTDVDSHYGLPIIHHDPETLKKVDLKPFQAAIEAGTDAIMTAHIVVPALDGSGLPATLSRPILTGLLREEMGFEGLIITDSLGMSGANVLPPEEVPVQAFLAGNDILLNPPDVELAYQAVLKAVKEGRIAEERLNESVYRILKVKKDKGLFENPYVEKGAIHETGSEKKLNTAKKAAEQSITLVKNENRLLPLKPSTKVFVTGPSSGNPEYLAALLREKGYDAEAYATAASPTAEQIDKALELSAPAGAIIVTTYNADTNEAQKRLVAALKESGGSVDGKGKPVAVAAVRNPYDLLAFPEVDAYLATYGNLNVSLDALARVLAGEVNPIGKLPVTIPNLFEYGHFLSYVDVRGLQQLIAKAKSIANDDGRYTVPSFQALQTAIGKAEEALPFITTEEKLKEETAKLQKAIDDLADLTPLERLIEKAKSESVRNGTYTKASVEALKKEIAAAEKALPELASKEEITREMEKLQAALDGLADLTPLKQLIEKAKSINNADGKYTRSSFDALQKAIAAAEKALETAATNAEISREIAKLQAALDGLVESSAGGGNGKTPSGQPDGGKTPKTDGDEAPGGGEQLPKTATNLYGLLAAGILLILAAGENGIAEKKGWLIRRLFETERY</sequence>
<dbReference type="GO" id="GO:0009254">
    <property type="term" value="P:peptidoglycan turnover"/>
    <property type="evidence" value="ECO:0007669"/>
    <property type="project" value="TreeGrafter"/>
</dbReference>
<comment type="caution">
    <text evidence="11">The sequence shown here is derived from an EMBL/GenBank/DDBJ whole genome shotgun (WGS) entry which is preliminary data.</text>
</comment>
<keyword evidence="7" id="KW-0175">Coiled coil</keyword>
<dbReference type="PATRIC" id="fig|301148.3.peg.146"/>
<dbReference type="InterPro" id="IPR017853">
    <property type="entry name" value="GH"/>
</dbReference>
<keyword evidence="5 6" id="KW-0326">Glycosidase</keyword>